<organism evidence="1 2">
    <name type="scientific">Ensete ventricosum</name>
    <name type="common">Abyssinian banana</name>
    <name type="synonym">Musa ensete</name>
    <dbReference type="NCBI Taxonomy" id="4639"/>
    <lineage>
        <taxon>Eukaryota</taxon>
        <taxon>Viridiplantae</taxon>
        <taxon>Streptophyta</taxon>
        <taxon>Embryophyta</taxon>
        <taxon>Tracheophyta</taxon>
        <taxon>Spermatophyta</taxon>
        <taxon>Magnoliopsida</taxon>
        <taxon>Liliopsida</taxon>
        <taxon>Zingiberales</taxon>
        <taxon>Musaceae</taxon>
        <taxon>Ensete</taxon>
    </lineage>
</organism>
<accession>A0A426Z250</accession>
<evidence type="ECO:0000313" key="2">
    <source>
        <dbReference type="Proteomes" id="UP000287651"/>
    </source>
</evidence>
<name>A0A426Z250_ENSVE</name>
<proteinExistence type="predicted"/>
<sequence>MFSWIQMIMPCQLSLVCQRSLMKHWMELTLQDTGIWHLKLFPGKAMIKLLISGALEFCCLRC</sequence>
<dbReference type="AlphaFoldDB" id="A0A426Z250"/>
<protein>
    <submittedName>
        <fullName evidence="1">Uncharacterized protein</fullName>
    </submittedName>
</protein>
<dbReference type="Proteomes" id="UP000287651">
    <property type="component" value="Unassembled WGS sequence"/>
</dbReference>
<reference evidence="1 2" key="1">
    <citation type="journal article" date="2014" name="Agronomy (Basel)">
        <title>A Draft Genome Sequence for Ensete ventricosum, the Drought-Tolerant Tree Against Hunger.</title>
        <authorList>
            <person name="Harrison J."/>
            <person name="Moore K.A."/>
            <person name="Paszkiewicz K."/>
            <person name="Jones T."/>
            <person name="Grant M."/>
            <person name="Ambacheew D."/>
            <person name="Muzemil S."/>
            <person name="Studholme D.J."/>
        </authorList>
    </citation>
    <scope>NUCLEOTIDE SEQUENCE [LARGE SCALE GENOMIC DNA]</scope>
</reference>
<evidence type="ECO:0000313" key="1">
    <source>
        <dbReference type="EMBL" id="RRT58043.1"/>
    </source>
</evidence>
<dbReference type="EMBL" id="AMZH03008867">
    <property type="protein sequence ID" value="RRT58043.1"/>
    <property type="molecule type" value="Genomic_DNA"/>
</dbReference>
<comment type="caution">
    <text evidence="1">The sequence shown here is derived from an EMBL/GenBank/DDBJ whole genome shotgun (WGS) entry which is preliminary data.</text>
</comment>
<gene>
    <name evidence="1" type="ORF">B296_00024670</name>
</gene>